<feature type="domain" description="Bacterial repeat" evidence="2">
    <location>
        <begin position="238"/>
        <end position="315"/>
    </location>
</feature>
<accession>A0A0F3GRH2</accession>
<gene>
    <name evidence="3" type="ORF">MBAV_003252</name>
</gene>
<dbReference type="EMBL" id="LACI01001396">
    <property type="protein sequence ID" value="KJU84554.1"/>
    <property type="molecule type" value="Genomic_DNA"/>
</dbReference>
<comment type="caution">
    <text evidence="3">The sequence shown here is derived from an EMBL/GenBank/DDBJ whole genome shotgun (WGS) entry which is preliminary data.</text>
</comment>
<dbReference type="Pfam" id="PF18998">
    <property type="entry name" value="Flg_new_2"/>
    <property type="match status" value="5"/>
</dbReference>
<dbReference type="PATRIC" id="fig|29290.4.peg.4308"/>
<evidence type="ECO:0000313" key="3">
    <source>
        <dbReference type="EMBL" id="KJU84554.1"/>
    </source>
</evidence>
<keyword evidence="1" id="KW-0732">Signal</keyword>
<feature type="domain" description="Bacterial repeat" evidence="2">
    <location>
        <begin position="152"/>
        <end position="234"/>
    </location>
</feature>
<feature type="domain" description="Bacterial repeat" evidence="2">
    <location>
        <begin position="83"/>
        <end position="147"/>
    </location>
</feature>
<feature type="chain" id="PRO_5002461042" evidence="1">
    <location>
        <begin position="21"/>
        <end position="701"/>
    </location>
</feature>
<feature type="domain" description="Bacterial repeat" evidence="2">
    <location>
        <begin position="346"/>
        <end position="396"/>
    </location>
</feature>
<sequence length="701" mass="70908">MLLTALTVLCVFGNVRLGFAGNNSNGVTPLFMLADNIAEAAMEPKGAQCVLLPYSCTLSVTKSGTGTGNVDASPENLSWSGNTGKYNKYNNGTTVTLTVTADSISYFAGWSGECSETYGQLCTCIGTTSPCKVDINDNMAFTATFTLSNSVNVTKSGTGTGTVTSSPTDLTWSGNTGKVEFTASTTVTLTATADSPNSYFTGWGGDCLSAGTNSTCTITTNSSPKTVTATFTANTLTVTKAGTGTGTVTDDQGKLSWSASTGTATYPLGTSVTLTATPDSNSYFVGWSGDGSCSGTNSTCMVTMSTAKAVTATFNPLYTLTITKAGASTGSVGVDTGTLSWTGSTATAIYKSGTSVTLTATVDNGYMPNWSGNCSGTGLTCTVAMSAAKNVTVTFVPGYILTLTKSSGGSIGVDSGTLAGSGYTFTAGYPIGSSVTITATAETLNNYLLTNLGGDCFWTAKGASKGSCTVTMSQNRLVTAAFSYAVSGFTLAVTKYGTGSGTVTPSTGSLKWWGDNFGTATYSTDMGITSVTLTATANAGSVFIGWSGACSGTSSICKVTMSAAKNVTATFSPVYAITVTKSGTGTGSVTADTGTLSWSGNTGTTTYTSGTDVTLTATADDNSYVASWSDDCSGSTLTWPGSTCSLLKMTRDISATVTLNPAYTLTVTKSGTGTGSVTTNTGTLSWSGTTGKYTHSPAVQM</sequence>
<evidence type="ECO:0000313" key="4">
    <source>
        <dbReference type="Proteomes" id="UP000033423"/>
    </source>
</evidence>
<protein>
    <submittedName>
        <fullName evidence="3">Cell wall/surface repeat-containing protein</fullName>
    </submittedName>
</protein>
<organism evidence="3 4">
    <name type="scientific">Candidatus Magnetobacterium bavaricum</name>
    <dbReference type="NCBI Taxonomy" id="29290"/>
    <lineage>
        <taxon>Bacteria</taxon>
        <taxon>Pseudomonadati</taxon>
        <taxon>Nitrospirota</taxon>
        <taxon>Thermodesulfovibrionia</taxon>
        <taxon>Thermodesulfovibrionales</taxon>
        <taxon>Candidatus Magnetobacteriaceae</taxon>
        <taxon>Candidatus Magnetobacterium</taxon>
    </lineage>
</organism>
<keyword evidence="4" id="KW-1185">Reference proteome</keyword>
<feature type="signal peptide" evidence="1">
    <location>
        <begin position="1"/>
        <end position="20"/>
    </location>
</feature>
<name>A0A0F3GRH2_9BACT</name>
<reference evidence="3 4" key="1">
    <citation type="submission" date="2015-02" db="EMBL/GenBank/DDBJ databases">
        <title>Single-cell genomics of uncultivated deep-branching MTB reveals a conserved set of magnetosome genes.</title>
        <authorList>
            <person name="Kolinko S."/>
            <person name="Richter M."/>
            <person name="Glockner F.O."/>
            <person name="Brachmann A."/>
            <person name="Schuler D."/>
        </authorList>
    </citation>
    <scope>NUCLEOTIDE SEQUENCE [LARGE SCALE GENOMIC DNA]</scope>
    <source>
        <strain evidence="3">TM-1</strain>
    </source>
</reference>
<evidence type="ECO:0000256" key="1">
    <source>
        <dbReference type="SAM" id="SignalP"/>
    </source>
</evidence>
<dbReference type="InterPro" id="IPR044060">
    <property type="entry name" value="Bacterial_rp_domain"/>
</dbReference>
<dbReference type="Proteomes" id="UP000033423">
    <property type="component" value="Unassembled WGS sequence"/>
</dbReference>
<feature type="domain" description="Bacterial repeat" evidence="2">
    <location>
        <begin position="528"/>
        <end position="573"/>
    </location>
</feature>
<evidence type="ECO:0000259" key="2">
    <source>
        <dbReference type="Pfam" id="PF18998"/>
    </source>
</evidence>
<proteinExistence type="predicted"/>
<dbReference type="AlphaFoldDB" id="A0A0F3GRH2"/>